<comment type="caution">
    <text evidence="1">The sequence shown here is derived from an EMBL/GenBank/DDBJ whole genome shotgun (WGS) entry which is preliminary data.</text>
</comment>
<proteinExistence type="predicted"/>
<sequence>MASGSEFFEQQFQELKATIATAVDKAFVKQSREFNAKFDVMKVRLTANMNAFFKHFGISLTSSPPAFSAPPVPPAPPASPIAAA</sequence>
<keyword evidence="2" id="KW-1185">Reference proteome</keyword>
<evidence type="ECO:0000313" key="2">
    <source>
        <dbReference type="Proteomes" id="UP000664521"/>
    </source>
</evidence>
<protein>
    <submittedName>
        <fullName evidence="1">Uncharacterized protein</fullName>
    </submittedName>
</protein>
<feature type="non-terminal residue" evidence="1">
    <location>
        <position position="84"/>
    </location>
</feature>
<accession>A0A8H3J2S5</accession>
<gene>
    <name evidence="1" type="ORF">HETSPECPRED_001849</name>
</gene>
<evidence type="ECO:0000313" key="1">
    <source>
        <dbReference type="EMBL" id="CAF9939666.1"/>
    </source>
</evidence>
<reference evidence="1" key="1">
    <citation type="submission" date="2021-03" db="EMBL/GenBank/DDBJ databases">
        <authorList>
            <person name="Tagirdzhanova G."/>
        </authorList>
    </citation>
    <scope>NUCLEOTIDE SEQUENCE</scope>
</reference>
<dbReference type="Proteomes" id="UP000664521">
    <property type="component" value="Unassembled WGS sequence"/>
</dbReference>
<dbReference type="AlphaFoldDB" id="A0A8H3J2S5"/>
<dbReference type="EMBL" id="CAJPDS010000134">
    <property type="protein sequence ID" value="CAF9939666.1"/>
    <property type="molecule type" value="Genomic_DNA"/>
</dbReference>
<name>A0A8H3J2S5_9LECA</name>
<organism evidence="1 2">
    <name type="scientific">Heterodermia speciosa</name>
    <dbReference type="NCBI Taxonomy" id="116794"/>
    <lineage>
        <taxon>Eukaryota</taxon>
        <taxon>Fungi</taxon>
        <taxon>Dikarya</taxon>
        <taxon>Ascomycota</taxon>
        <taxon>Pezizomycotina</taxon>
        <taxon>Lecanoromycetes</taxon>
        <taxon>OSLEUM clade</taxon>
        <taxon>Lecanoromycetidae</taxon>
        <taxon>Caliciales</taxon>
        <taxon>Physciaceae</taxon>
        <taxon>Heterodermia</taxon>
    </lineage>
</organism>